<accession>A0A109IP78</accession>
<dbReference type="SUPFAM" id="SSF53756">
    <property type="entry name" value="UDP-Glycosyltransferase/glycogen phosphorylase"/>
    <property type="match status" value="1"/>
</dbReference>
<dbReference type="Gene3D" id="3.40.50.2000">
    <property type="entry name" value="Glycogen Phosphorylase B"/>
    <property type="match status" value="1"/>
</dbReference>
<keyword evidence="1" id="KW-0808">Transferase</keyword>
<evidence type="ECO:0000313" key="1">
    <source>
        <dbReference type="EMBL" id="SCG58967.1"/>
    </source>
</evidence>
<reference evidence="2" key="1">
    <citation type="submission" date="2016-06" db="EMBL/GenBank/DDBJ databases">
        <authorList>
            <person name="Varghese N."/>
            <person name="Submissions Spin"/>
        </authorList>
    </citation>
    <scope>NUCLEOTIDE SEQUENCE [LARGE SCALE GENOMIC DNA]</scope>
    <source>
        <strain evidence="2">DSM 44983</strain>
    </source>
</reference>
<organism evidence="1 2">
    <name type="scientific">Micromonospora rifamycinica</name>
    <dbReference type="NCBI Taxonomy" id="291594"/>
    <lineage>
        <taxon>Bacteria</taxon>
        <taxon>Bacillati</taxon>
        <taxon>Actinomycetota</taxon>
        <taxon>Actinomycetes</taxon>
        <taxon>Micromonosporales</taxon>
        <taxon>Micromonosporaceae</taxon>
        <taxon>Micromonospora</taxon>
    </lineage>
</organism>
<dbReference type="RefSeq" id="WP_067301997.1">
    <property type="nucleotide sequence ID" value="NZ_LRMV01000007.1"/>
</dbReference>
<dbReference type="GO" id="GO:0016740">
    <property type="term" value="F:transferase activity"/>
    <property type="evidence" value="ECO:0007669"/>
    <property type="project" value="UniProtKB-KW"/>
</dbReference>
<sequence>MRLPHTPGPARRSVQYLRYRTGLIRSVHTFHREAVERITLVVPDSLGDIAINSAITRAIRLRGAPAEITLLTDRKYASAVAFNPDYDAVALLDGYTDKPPWALTYQEQLAAAKALTPAMDALVLCQPGAWCDALWSRFHSLDIQYRLSGTPPALRRLPRLTVPAGAAEAVRPIRQRAVGRTAFIAPGAFTLKFGAAGERFFTELAARLVGAGWQVYWNGAEAPSPAGGAPGGAGSVVAVGHLPLAQVVALASSCERAVCARSGLADVITFCTPELPQYVLYPRTRYPYSRRPVRECYSLRAMGGVNVRESENSLDTDADLSAELAAVGQWLESPRKHTESTP</sequence>
<evidence type="ECO:0000313" key="2">
    <source>
        <dbReference type="Proteomes" id="UP000198226"/>
    </source>
</evidence>
<dbReference type="EMBL" id="LT607752">
    <property type="protein sequence ID" value="SCG58967.1"/>
    <property type="molecule type" value="Genomic_DNA"/>
</dbReference>
<protein>
    <submittedName>
        <fullName evidence="1">ADP-heptose:LPS heptosyltransferase</fullName>
    </submittedName>
</protein>
<dbReference type="Proteomes" id="UP000198226">
    <property type="component" value="Chromosome I"/>
</dbReference>
<dbReference type="AlphaFoldDB" id="A0A109IP78"/>
<proteinExistence type="predicted"/>
<keyword evidence="2" id="KW-1185">Reference proteome</keyword>
<gene>
    <name evidence="1" type="ORF">GA0070623_2658</name>
</gene>
<name>A0A109IP78_9ACTN</name>